<proteinExistence type="predicted"/>
<organism evidence="1 2">
    <name type="scientific">Ruegeria atlantica</name>
    <dbReference type="NCBI Taxonomy" id="81569"/>
    <lineage>
        <taxon>Bacteria</taxon>
        <taxon>Pseudomonadati</taxon>
        <taxon>Pseudomonadota</taxon>
        <taxon>Alphaproteobacteria</taxon>
        <taxon>Rhodobacterales</taxon>
        <taxon>Roseobacteraceae</taxon>
        <taxon>Ruegeria</taxon>
    </lineage>
</organism>
<dbReference type="InterPro" id="IPR011227">
    <property type="entry name" value="UCP029730"/>
</dbReference>
<evidence type="ECO:0000313" key="2">
    <source>
        <dbReference type="Proteomes" id="UP000050786"/>
    </source>
</evidence>
<dbReference type="Gene3D" id="3.40.630.40">
    <property type="entry name" value="Zn-dependent exopeptidases"/>
    <property type="match status" value="1"/>
</dbReference>
<dbReference type="SUPFAM" id="SSF53187">
    <property type="entry name" value="Zn-dependent exopeptidases"/>
    <property type="match status" value="1"/>
</dbReference>
<dbReference type="PIRSF" id="PIRSF029730">
    <property type="entry name" value="UCP029730"/>
    <property type="match status" value="1"/>
</dbReference>
<accession>A0A0P1E667</accession>
<dbReference type="Pfam" id="PF05013">
    <property type="entry name" value="FGase"/>
    <property type="match status" value="1"/>
</dbReference>
<keyword evidence="2" id="KW-1185">Reference proteome</keyword>
<keyword evidence="1" id="KW-0378">Hydrolase</keyword>
<dbReference type="GO" id="GO:0016787">
    <property type="term" value="F:hydrolase activity"/>
    <property type="evidence" value="ECO:0007669"/>
    <property type="project" value="UniProtKB-KW"/>
</dbReference>
<dbReference type="RefSeq" id="WP_261307883.1">
    <property type="nucleotide sequence ID" value="NZ_CYPS01000043.1"/>
</dbReference>
<evidence type="ECO:0000313" key="1">
    <source>
        <dbReference type="EMBL" id="CUH44210.1"/>
    </source>
</evidence>
<dbReference type="Proteomes" id="UP000050786">
    <property type="component" value="Unassembled WGS sequence"/>
</dbReference>
<reference evidence="2" key="1">
    <citation type="submission" date="2015-09" db="EMBL/GenBank/DDBJ databases">
        <authorList>
            <person name="Rodrigo-Torres L."/>
            <person name="Arahal D.R."/>
        </authorList>
    </citation>
    <scope>NUCLEOTIDE SEQUENCE [LARGE SCALE GENOMIC DNA]</scope>
    <source>
        <strain evidence="2">CECT 4293</strain>
    </source>
</reference>
<gene>
    <name evidence="1" type="ORF">RUM4293_03107</name>
</gene>
<name>A0A0P1E667_9RHOB</name>
<sequence length="251" mass="27340">MDFGTVVHTDTVDGPYSVMLVCEHASSRIPAFLGDMGLPVDALQSHIAWDPGALAVAKLMATRLSAPLVYGGVSRLVYDCNRPPEAAGAMPARSEDYKIPANVDLSEEERESRIKSIYRPFSRALSELISQNGDTLKLMVTVHSFTPIYHGQTREVELGILHGVDDRFARAMMTTAPADQTYETRMNEPYSAADGVAHTLDARALPNGLLNVMIEIRNDLIQASEQQEAMADCLASWTARTLADFQKGGAA</sequence>
<dbReference type="InterPro" id="IPR007709">
    <property type="entry name" value="N-FG_amidohydro"/>
</dbReference>
<dbReference type="EMBL" id="CYPS01000043">
    <property type="protein sequence ID" value="CUH44210.1"/>
    <property type="molecule type" value="Genomic_DNA"/>
</dbReference>
<dbReference type="AlphaFoldDB" id="A0A0P1E667"/>
<protein>
    <submittedName>
        <fullName evidence="1">Putative N-formylglutamate amidohydrolase</fullName>
    </submittedName>
</protein>